<proteinExistence type="predicted"/>
<dbReference type="Proteomes" id="UP001165960">
    <property type="component" value="Unassembled WGS sequence"/>
</dbReference>
<name>A0ACC2SX18_9FUNG</name>
<reference evidence="1" key="1">
    <citation type="submission" date="2022-04" db="EMBL/GenBank/DDBJ databases">
        <title>Genome of the entomopathogenic fungus Entomophthora muscae.</title>
        <authorList>
            <person name="Elya C."/>
            <person name="Lovett B.R."/>
            <person name="Lee E."/>
            <person name="Macias A.M."/>
            <person name="Hajek A.E."/>
            <person name="De Bivort B.L."/>
            <person name="Kasson M.T."/>
            <person name="De Fine Licht H.H."/>
            <person name="Stajich J.E."/>
        </authorList>
    </citation>
    <scope>NUCLEOTIDE SEQUENCE</scope>
    <source>
        <strain evidence="1">Berkeley</strain>
    </source>
</reference>
<gene>
    <name evidence="1" type="ORF">DSO57_1004703</name>
</gene>
<comment type="caution">
    <text evidence="1">The sequence shown here is derived from an EMBL/GenBank/DDBJ whole genome shotgun (WGS) entry which is preliminary data.</text>
</comment>
<dbReference type="EMBL" id="QTSX02004272">
    <property type="protein sequence ID" value="KAJ9066940.1"/>
    <property type="molecule type" value="Genomic_DNA"/>
</dbReference>
<accession>A0ACC2SX18</accession>
<evidence type="ECO:0000313" key="1">
    <source>
        <dbReference type="EMBL" id="KAJ9066940.1"/>
    </source>
</evidence>
<organism evidence="1 2">
    <name type="scientific">Entomophthora muscae</name>
    <dbReference type="NCBI Taxonomy" id="34485"/>
    <lineage>
        <taxon>Eukaryota</taxon>
        <taxon>Fungi</taxon>
        <taxon>Fungi incertae sedis</taxon>
        <taxon>Zoopagomycota</taxon>
        <taxon>Entomophthoromycotina</taxon>
        <taxon>Entomophthoromycetes</taxon>
        <taxon>Entomophthorales</taxon>
        <taxon>Entomophthoraceae</taxon>
        <taxon>Entomophthora</taxon>
    </lineage>
</organism>
<sequence length="251" mass="26935">MILPVIKFVVFSLALLLLLLWLTSPDLWSKITSSSWLVGNNPSSLLDLSSGLLFSGEAVVKSLTCGDLDLDDVDFTQSTPAGKDVSMASIPSLEKSNLVPLQVPEAPPSRYHLYPLAARRSDTDGFECMLPSTVPCVLSVVPSSSGCPSPPLGGILVVCLTGMRAKLSYFSPSLSHNPCIASLTDQVATMCGKIKYLQQRFSDPDDSSSESSGGEETEILDTPSIQTMGAALVWKVNLVSTVPLLWISWQR</sequence>
<protein>
    <submittedName>
        <fullName evidence="1">Uncharacterized protein</fullName>
    </submittedName>
</protein>
<evidence type="ECO:0000313" key="2">
    <source>
        <dbReference type="Proteomes" id="UP001165960"/>
    </source>
</evidence>
<keyword evidence="2" id="KW-1185">Reference proteome</keyword>